<gene>
    <name evidence="1" type="ORF">JG687_00009463</name>
</gene>
<dbReference type="EMBL" id="JAENGZ010000495">
    <property type="protein sequence ID" value="KAG6958314.1"/>
    <property type="molecule type" value="Genomic_DNA"/>
</dbReference>
<dbReference type="Proteomes" id="UP000688947">
    <property type="component" value="Unassembled WGS sequence"/>
</dbReference>
<reference evidence="1" key="1">
    <citation type="submission" date="2021-01" db="EMBL/GenBank/DDBJ databases">
        <title>Phytophthora aleatoria, a newly-described species from Pinus radiata is distinct from Phytophthora cactorum isolates based on comparative genomics.</title>
        <authorList>
            <person name="Mcdougal R."/>
            <person name="Panda P."/>
            <person name="Williams N."/>
            <person name="Studholme D.J."/>
        </authorList>
    </citation>
    <scope>NUCLEOTIDE SEQUENCE</scope>
    <source>
        <strain evidence="1">NZFS 3830</strain>
    </source>
</reference>
<dbReference type="AlphaFoldDB" id="A0A8T1UEI1"/>
<evidence type="ECO:0000313" key="2">
    <source>
        <dbReference type="Proteomes" id="UP000688947"/>
    </source>
</evidence>
<organism evidence="1 2">
    <name type="scientific">Phytophthora cactorum</name>
    <dbReference type="NCBI Taxonomy" id="29920"/>
    <lineage>
        <taxon>Eukaryota</taxon>
        <taxon>Sar</taxon>
        <taxon>Stramenopiles</taxon>
        <taxon>Oomycota</taxon>
        <taxon>Peronosporomycetes</taxon>
        <taxon>Peronosporales</taxon>
        <taxon>Peronosporaceae</taxon>
        <taxon>Phytophthora</taxon>
    </lineage>
</organism>
<sequence length="90" mass="9904">MFVVTSAMGAFAFSDGGRSVEPDAGAVSGIYDTFGTTKPGLAPVEEKPEPIDVAAFEILESRWTLICCEKSRPKLEWRVKMCSRRGHFPH</sequence>
<comment type="caution">
    <text evidence="1">The sequence shown here is derived from an EMBL/GenBank/DDBJ whole genome shotgun (WGS) entry which is preliminary data.</text>
</comment>
<proteinExistence type="predicted"/>
<protein>
    <submittedName>
        <fullName evidence="1">Uncharacterized protein</fullName>
    </submittedName>
</protein>
<evidence type="ECO:0000313" key="1">
    <source>
        <dbReference type="EMBL" id="KAG6958314.1"/>
    </source>
</evidence>
<accession>A0A8T1UEI1</accession>
<name>A0A8T1UEI1_9STRA</name>